<keyword evidence="1" id="KW-0245">EGF-like domain</keyword>
<keyword evidence="4" id="KW-1185">Reference proteome</keyword>
<reference evidence="3" key="2">
    <citation type="journal article" date="2023" name="Science">
        <title>Genomic signatures of disease resistance in endangered staghorn corals.</title>
        <authorList>
            <person name="Vollmer S.V."/>
            <person name="Selwyn J.D."/>
            <person name="Despard B.A."/>
            <person name="Roesel C.L."/>
        </authorList>
    </citation>
    <scope>NUCLEOTIDE SEQUENCE</scope>
    <source>
        <strain evidence="3">K2</strain>
    </source>
</reference>
<feature type="non-terminal residue" evidence="3">
    <location>
        <position position="126"/>
    </location>
</feature>
<evidence type="ECO:0000313" key="4">
    <source>
        <dbReference type="Proteomes" id="UP001249851"/>
    </source>
</evidence>
<feature type="domain" description="EGF-like" evidence="2">
    <location>
        <begin position="87"/>
        <end position="125"/>
    </location>
</feature>
<dbReference type="PROSITE" id="PS01186">
    <property type="entry name" value="EGF_2"/>
    <property type="match status" value="1"/>
</dbReference>
<accession>A0AAD9PT64</accession>
<evidence type="ECO:0000313" key="3">
    <source>
        <dbReference type="EMBL" id="KAK2548230.1"/>
    </source>
</evidence>
<dbReference type="Proteomes" id="UP001249851">
    <property type="component" value="Unassembled WGS sequence"/>
</dbReference>
<name>A0AAD9PT64_ACRCE</name>
<comment type="caution">
    <text evidence="3">The sequence shown here is derived from an EMBL/GenBank/DDBJ whole genome shotgun (WGS) entry which is preliminary data.</text>
</comment>
<feature type="non-terminal residue" evidence="3">
    <location>
        <position position="1"/>
    </location>
</feature>
<dbReference type="Gene3D" id="2.10.25.10">
    <property type="entry name" value="Laminin"/>
    <property type="match status" value="1"/>
</dbReference>
<keyword evidence="1" id="KW-1015">Disulfide bond</keyword>
<evidence type="ECO:0000256" key="1">
    <source>
        <dbReference type="PROSITE-ProRule" id="PRU00076"/>
    </source>
</evidence>
<feature type="disulfide bond" evidence="1">
    <location>
        <begin position="115"/>
        <end position="124"/>
    </location>
</feature>
<reference evidence="3" key="1">
    <citation type="journal article" date="2023" name="G3 (Bethesda)">
        <title>Whole genome assembly and annotation of the endangered Caribbean coral Acropora cervicornis.</title>
        <authorList>
            <person name="Selwyn J.D."/>
            <person name="Vollmer S.V."/>
        </authorList>
    </citation>
    <scope>NUCLEOTIDE SEQUENCE</scope>
    <source>
        <strain evidence="3">K2</strain>
    </source>
</reference>
<organism evidence="3 4">
    <name type="scientific">Acropora cervicornis</name>
    <name type="common">Staghorn coral</name>
    <dbReference type="NCBI Taxonomy" id="6130"/>
    <lineage>
        <taxon>Eukaryota</taxon>
        <taxon>Metazoa</taxon>
        <taxon>Cnidaria</taxon>
        <taxon>Anthozoa</taxon>
        <taxon>Hexacorallia</taxon>
        <taxon>Scleractinia</taxon>
        <taxon>Astrocoeniina</taxon>
        <taxon>Acroporidae</taxon>
        <taxon>Acropora</taxon>
    </lineage>
</organism>
<feature type="disulfide bond" evidence="1">
    <location>
        <begin position="96"/>
        <end position="113"/>
    </location>
</feature>
<dbReference type="EMBL" id="JARQWQ010000152">
    <property type="protein sequence ID" value="KAK2548230.1"/>
    <property type="molecule type" value="Genomic_DNA"/>
</dbReference>
<protein>
    <recommendedName>
        <fullName evidence="2">EGF-like domain-containing protein</fullName>
    </recommendedName>
</protein>
<evidence type="ECO:0000259" key="2">
    <source>
        <dbReference type="PROSITE" id="PS50026"/>
    </source>
</evidence>
<dbReference type="SUPFAM" id="SSF57196">
    <property type="entry name" value="EGF/Laminin"/>
    <property type="match status" value="1"/>
</dbReference>
<gene>
    <name evidence="3" type="ORF">P5673_031633</name>
</gene>
<dbReference type="InterPro" id="IPR000742">
    <property type="entry name" value="EGF"/>
</dbReference>
<dbReference type="PROSITE" id="PS00022">
    <property type="entry name" value="EGF_1"/>
    <property type="match status" value="1"/>
</dbReference>
<sequence>PCRHLEFIPDNIFQGYSLKNHLIRTIENINEDFCGALCFMEYNCVSFNVKVTGGPGTSTICELNNSTHHVNRGDLQTLENSIYHGITENPCDKSLCQHSSTCQAGFTDKGYRCLCGSGFCGEHCET</sequence>
<dbReference type="AlphaFoldDB" id="A0AAD9PT64"/>
<comment type="caution">
    <text evidence="1">Lacks conserved residue(s) required for the propagation of feature annotation.</text>
</comment>
<dbReference type="PROSITE" id="PS50026">
    <property type="entry name" value="EGF_3"/>
    <property type="match status" value="1"/>
</dbReference>
<proteinExistence type="predicted"/>